<sequence length="501" mass="51394">MGSLQCRLSAVTSIAILTAMVLCASARGAAGQVFVVGEKTAEADVTTDFHPTHVELPTKPLSEGGYQDLIRNLESEQGFAHRELPLGAGLTLVANGNLTPRGEEYKQILYKKGESAAAGERVAITGLKVERDRIVIDVNGGPYAKHRFLSHISINDMALAQTGPLATGSRITLVFEGGIPEVTASEVKALLDPVIDFRARSAAEAYANSMAPVVRDAIESHTILVGMDQRMVLASLGAPKSKDREHTDGNDANSPVLEEWIYGEPPTPIQFVRFRGGRVVRLEIAAIGRPIEVHDRNEMGNQDEPVLQARTVLNGDEQRVPGGDLGSRRPPTLARPGEVLNAEATTMGKVLIPGSSDSDKTCTPPTSTSSPSASANSPDSTAGAASKPATAGAANSQPASGTAPAPCTTVADASRKAPQRSAGATGSGGVNAGSIGLPTGLPDDDGTGVSGRTTAPTNGSAPGATYPGSGAPGMGLPNSSPTLPGSNIPLGPNHAAAGLQP</sequence>
<gene>
    <name evidence="3" type="ORF">SAMN05421819_0764</name>
</gene>
<dbReference type="Proteomes" id="UP000236728">
    <property type="component" value="Unassembled WGS sequence"/>
</dbReference>
<evidence type="ECO:0000313" key="4">
    <source>
        <dbReference type="Proteomes" id="UP000236728"/>
    </source>
</evidence>
<feature type="region of interest" description="Disordered" evidence="1">
    <location>
        <begin position="349"/>
        <end position="501"/>
    </location>
</feature>
<keyword evidence="2" id="KW-0732">Signal</keyword>
<protein>
    <submittedName>
        <fullName evidence="3">Uncharacterized protein</fullName>
    </submittedName>
</protein>
<dbReference type="RefSeq" id="WP_103931654.1">
    <property type="nucleotide sequence ID" value="NZ_FNVA01000001.1"/>
</dbReference>
<evidence type="ECO:0000313" key="3">
    <source>
        <dbReference type="EMBL" id="SEF67085.1"/>
    </source>
</evidence>
<name>A0A1H5TW67_9BACT</name>
<proteinExistence type="predicted"/>
<feature type="signal peptide" evidence="2">
    <location>
        <begin position="1"/>
        <end position="29"/>
    </location>
</feature>
<feature type="region of interest" description="Disordered" evidence="1">
    <location>
        <begin position="313"/>
        <end position="335"/>
    </location>
</feature>
<dbReference type="EMBL" id="FNVA01000001">
    <property type="protein sequence ID" value="SEF67085.1"/>
    <property type="molecule type" value="Genomic_DNA"/>
</dbReference>
<keyword evidence="4" id="KW-1185">Reference proteome</keyword>
<evidence type="ECO:0000256" key="2">
    <source>
        <dbReference type="SAM" id="SignalP"/>
    </source>
</evidence>
<reference evidence="3 4" key="1">
    <citation type="submission" date="2016-10" db="EMBL/GenBank/DDBJ databases">
        <authorList>
            <person name="de Groot N.N."/>
        </authorList>
    </citation>
    <scope>NUCLEOTIDE SEQUENCE [LARGE SCALE GENOMIC DNA]</scope>
    <source>
        <strain evidence="3 4">DSM 22489</strain>
    </source>
</reference>
<feature type="chain" id="PRO_5009285482" evidence="2">
    <location>
        <begin position="30"/>
        <end position="501"/>
    </location>
</feature>
<feature type="compositionally biased region" description="Low complexity" evidence="1">
    <location>
        <begin position="361"/>
        <end position="394"/>
    </location>
</feature>
<feature type="compositionally biased region" description="Polar residues" evidence="1">
    <location>
        <begin position="450"/>
        <end position="460"/>
    </location>
</feature>
<dbReference type="OrthoDB" id="109537at2"/>
<accession>A0A1H5TW67</accession>
<dbReference type="AlphaFoldDB" id="A0A1H5TW67"/>
<evidence type="ECO:0000256" key="1">
    <source>
        <dbReference type="SAM" id="MobiDB-lite"/>
    </source>
</evidence>
<organism evidence="3 4">
    <name type="scientific">Bryocella elongata</name>
    <dbReference type="NCBI Taxonomy" id="863522"/>
    <lineage>
        <taxon>Bacteria</taxon>
        <taxon>Pseudomonadati</taxon>
        <taxon>Acidobacteriota</taxon>
        <taxon>Terriglobia</taxon>
        <taxon>Terriglobales</taxon>
        <taxon>Acidobacteriaceae</taxon>
        <taxon>Bryocella</taxon>
    </lineage>
</organism>